<sequence>MSTSPAPVRSWWSRASWVLVLVLGIATYVAEQQVMLATRNPNLFPSLLLLGAAVVPMTVLAYAATSSRTALAPSTWVAVSAFFGGVVGTLSAGVLEYDVLTRLGVGSMLAVGVIEEATKLVVPLVVLLLVGRWYPFAGVVLGVASGAGFATLETMGYGFTALLASRGDVLAAERTLQLRALLAPAGHVAWTGVAAAALAAALGAREPGRRSRATRRFAWTFVAVVLLHAAWDGLPSTAVRVAVAVVSVGWLLLVVHRPHVAARGAEPMTGWPPGASYGVRA</sequence>
<feature type="transmembrane region" description="Helical" evidence="1">
    <location>
        <begin position="107"/>
        <end position="129"/>
    </location>
</feature>
<feature type="transmembrane region" description="Helical" evidence="1">
    <location>
        <begin position="180"/>
        <end position="204"/>
    </location>
</feature>
<evidence type="ECO:0000313" key="3">
    <source>
        <dbReference type="Proteomes" id="UP000317893"/>
    </source>
</evidence>
<name>A0A542E0T0_9MICO</name>
<dbReference type="RefSeq" id="WP_141848271.1">
    <property type="nucleotide sequence ID" value="NZ_BAAAPR010000003.1"/>
</dbReference>
<keyword evidence="1" id="KW-0812">Transmembrane</keyword>
<reference evidence="2 3" key="1">
    <citation type="submission" date="2019-06" db="EMBL/GenBank/DDBJ databases">
        <title>Sequencing the genomes of 1000 actinobacteria strains.</title>
        <authorList>
            <person name="Klenk H.-P."/>
        </authorList>
    </citation>
    <scope>NUCLEOTIDE SEQUENCE [LARGE SCALE GENOMIC DNA]</scope>
    <source>
        <strain evidence="2 3">DSM 18607</strain>
    </source>
</reference>
<dbReference type="GO" id="GO:0008233">
    <property type="term" value="F:peptidase activity"/>
    <property type="evidence" value="ECO:0007669"/>
    <property type="project" value="InterPro"/>
</dbReference>
<feature type="transmembrane region" description="Helical" evidence="1">
    <location>
        <begin position="12"/>
        <end position="30"/>
    </location>
</feature>
<gene>
    <name evidence="2" type="ORF">FB458_1899</name>
</gene>
<feature type="transmembrane region" description="Helical" evidence="1">
    <location>
        <begin position="216"/>
        <end position="231"/>
    </location>
</feature>
<evidence type="ECO:0000313" key="2">
    <source>
        <dbReference type="EMBL" id="TQJ08804.1"/>
    </source>
</evidence>
<accession>A0A542E0T0</accession>
<feature type="transmembrane region" description="Helical" evidence="1">
    <location>
        <begin position="237"/>
        <end position="255"/>
    </location>
</feature>
<dbReference type="Pfam" id="PF13367">
    <property type="entry name" value="PrsW-protease"/>
    <property type="match status" value="1"/>
</dbReference>
<keyword evidence="1" id="KW-0472">Membrane</keyword>
<dbReference type="OrthoDB" id="5141135at2"/>
<dbReference type="EMBL" id="VFMN01000001">
    <property type="protein sequence ID" value="TQJ08804.1"/>
    <property type="molecule type" value="Genomic_DNA"/>
</dbReference>
<dbReference type="Proteomes" id="UP000317893">
    <property type="component" value="Unassembled WGS sequence"/>
</dbReference>
<comment type="caution">
    <text evidence="2">The sequence shown here is derived from an EMBL/GenBank/DDBJ whole genome shotgun (WGS) entry which is preliminary data.</text>
</comment>
<dbReference type="AlphaFoldDB" id="A0A542E0T0"/>
<protein>
    <submittedName>
        <fullName evidence="2">RsiW-degrading membrane proteinase PrsW (M82 family)</fullName>
    </submittedName>
</protein>
<organism evidence="2 3">
    <name type="scientific">Lapillicoccus jejuensis</name>
    <dbReference type="NCBI Taxonomy" id="402171"/>
    <lineage>
        <taxon>Bacteria</taxon>
        <taxon>Bacillati</taxon>
        <taxon>Actinomycetota</taxon>
        <taxon>Actinomycetes</taxon>
        <taxon>Micrococcales</taxon>
        <taxon>Intrasporangiaceae</taxon>
        <taxon>Lapillicoccus</taxon>
    </lineage>
</organism>
<dbReference type="PANTHER" id="PTHR36844">
    <property type="entry name" value="PROTEASE PRSW"/>
    <property type="match status" value="1"/>
</dbReference>
<feature type="transmembrane region" description="Helical" evidence="1">
    <location>
        <begin position="76"/>
        <end position="95"/>
    </location>
</feature>
<evidence type="ECO:0000256" key="1">
    <source>
        <dbReference type="SAM" id="Phobius"/>
    </source>
</evidence>
<keyword evidence="1" id="KW-1133">Transmembrane helix</keyword>
<feature type="transmembrane region" description="Helical" evidence="1">
    <location>
        <begin position="136"/>
        <end position="160"/>
    </location>
</feature>
<feature type="transmembrane region" description="Helical" evidence="1">
    <location>
        <begin position="42"/>
        <end position="64"/>
    </location>
</feature>
<dbReference type="InterPro" id="IPR026898">
    <property type="entry name" value="PrsW"/>
</dbReference>
<keyword evidence="3" id="KW-1185">Reference proteome</keyword>
<dbReference type="PANTHER" id="PTHR36844:SF1">
    <property type="entry name" value="PROTEASE PRSW"/>
    <property type="match status" value="1"/>
</dbReference>
<proteinExistence type="predicted"/>